<name>A0A843U6B3_COLES</name>
<dbReference type="Proteomes" id="UP000652761">
    <property type="component" value="Unassembled WGS sequence"/>
</dbReference>
<dbReference type="EMBL" id="NMUH01000533">
    <property type="protein sequence ID" value="MQL80902.1"/>
    <property type="molecule type" value="Genomic_DNA"/>
</dbReference>
<comment type="caution">
    <text evidence="1">The sequence shown here is derived from an EMBL/GenBank/DDBJ whole genome shotgun (WGS) entry which is preliminary data.</text>
</comment>
<gene>
    <name evidence="1" type="ORF">Taro_013350</name>
</gene>
<dbReference type="AlphaFoldDB" id="A0A843U6B3"/>
<keyword evidence="2" id="KW-1185">Reference proteome</keyword>
<protein>
    <submittedName>
        <fullName evidence="1">Uncharacterized protein</fullName>
    </submittedName>
</protein>
<evidence type="ECO:0000313" key="1">
    <source>
        <dbReference type="EMBL" id="MQL80902.1"/>
    </source>
</evidence>
<proteinExistence type="predicted"/>
<organism evidence="1 2">
    <name type="scientific">Colocasia esculenta</name>
    <name type="common">Wild taro</name>
    <name type="synonym">Arum esculentum</name>
    <dbReference type="NCBI Taxonomy" id="4460"/>
    <lineage>
        <taxon>Eukaryota</taxon>
        <taxon>Viridiplantae</taxon>
        <taxon>Streptophyta</taxon>
        <taxon>Embryophyta</taxon>
        <taxon>Tracheophyta</taxon>
        <taxon>Spermatophyta</taxon>
        <taxon>Magnoliopsida</taxon>
        <taxon>Liliopsida</taxon>
        <taxon>Araceae</taxon>
        <taxon>Aroideae</taxon>
        <taxon>Colocasieae</taxon>
        <taxon>Colocasia</taxon>
    </lineage>
</organism>
<reference evidence="1" key="1">
    <citation type="submission" date="2017-07" db="EMBL/GenBank/DDBJ databases">
        <title>Taro Niue Genome Assembly and Annotation.</title>
        <authorList>
            <person name="Atibalentja N."/>
            <person name="Keating K."/>
            <person name="Fields C.J."/>
        </authorList>
    </citation>
    <scope>NUCLEOTIDE SEQUENCE</scope>
    <source>
        <strain evidence="1">Niue_2</strain>
        <tissue evidence="1">Leaf</tissue>
    </source>
</reference>
<sequence>MIGNSIRLLVVTTTRIATQIEKTLPGQETLATENTTTSQLVRSKPPRLVRVRQDTKYTTVTAVVWPDYGPTHGLSR</sequence>
<accession>A0A843U6B3</accession>
<evidence type="ECO:0000313" key="2">
    <source>
        <dbReference type="Proteomes" id="UP000652761"/>
    </source>
</evidence>